<dbReference type="PANTHER" id="PTHR44942">
    <property type="entry name" value="METHYLTRANSF_11 DOMAIN-CONTAINING PROTEIN"/>
    <property type="match status" value="1"/>
</dbReference>
<dbReference type="GO" id="GO:0008168">
    <property type="term" value="F:methyltransferase activity"/>
    <property type="evidence" value="ECO:0007669"/>
    <property type="project" value="UniProtKB-KW"/>
</dbReference>
<dbReference type="Proteomes" id="UP000679690">
    <property type="component" value="Unassembled WGS sequence"/>
</dbReference>
<feature type="compositionally biased region" description="Basic and acidic residues" evidence="4">
    <location>
        <begin position="18"/>
        <end position="33"/>
    </location>
</feature>
<evidence type="ECO:0000256" key="4">
    <source>
        <dbReference type="SAM" id="MobiDB-lite"/>
    </source>
</evidence>
<organism evidence="6 7">
    <name type="scientific">Actinoplanes flavus</name>
    <dbReference type="NCBI Taxonomy" id="2820290"/>
    <lineage>
        <taxon>Bacteria</taxon>
        <taxon>Bacillati</taxon>
        <taxon>Actinomycetota</taxon>
        <taxon>Actinomycetes</taxon>
        <taxon>Micromonosporales</taxon>
        <taxon>Micromonosporaceae</taxon>
        <taxon>Actinoplanes</taxon>
    </lineage>
</organism>
<dbReference type="InterPro" id="IPR013216">
    <property type="entry name" value="Methyltransf_11"/>
</dbReference>
<dbReference type="RefSeq" id="WP_208470504.1">
    <property type="nucleotide sequence ID" value="NZ_JAGFNS010000020.1"/>
</dbReference>
<feature type="domain" description="Methyltransferase type 11" evidence="5">
    <location>
        <begin position="58"/>
        <end position="145"/>
    </location>
</feature>
<evidence type="ECO:0000256" key="2">
    <source>
        <dbReference type="ARBA" id="ARBA00022603"/>
    </source>
</evidence>
<dbReference type="Pfam" id="PF08241">
    <property type="entry name" value="Methyltransf_11"/>
    <property type="match status" value="1"/>
</dbReference>
<keyword evidence="7" id="KW-1185">Reference proteome</keyword>
<sequence>MTTQSSGNTPAPGLQSHQAREAAESFGVDAERYDRTRPRYPEAMVEAIVAASPGRRFLDVGIGTGIAARQFQMAGCSVLGVEPDERMAEFARRTGIEVEVSTIETWDPRGRQFDAIIAGQTWHWVDPVLGAAKAAAALRPGGRLAVFWNAAEQPPELNAALAEVYRRAMPDSPITRGAAVSAAQGYAALGEKAADGMRQVGGFGEPEQWQFEWEQRYTRDEWLAQLPTTGLHTRLPADVLEQVLSGTGAAIDAIGGSFVNRFTTIVATAVREGSA</sequence>
<keyword evidence="2 6" id="KW-0489">Methyltransferase</keyword>
<evidence type="ECO:0000313" key="6">
    <source>
        <dbReference type="EMBL" id="MBO3741363.1"/>
    </source>
</evidence>
<evidence type="ECO:0000256" key="1">
    <source>
        <dbReference type="ARBA" id="ARBA00008361"/>
    </source>
</evidence>
<accession>A0ABS3US15</accession>
<dbReference type="GO" id="GO:0032259">
    <property type="term" value="P:methylation"/>
    <property type="evidence" value="ECO:0007669"/>
    <property type="project" value="UniProtKB-KW"/>
</dbReference>
<dbReference type="SUPFAM" id="SSF53335">
    <property type="entry name" value="S-adenosyl-L-methionine-dependent methyltransferases"/>
    <property type="match status" value="1"/>
</dbReference>
<dbReference type="InterPro" id="IPR051052">
    <property type="entry name" value="Diverse_substrate_MTase"/>
</dbReference>
<proteinExistence type="inferred from homology"/>
<dbReference type="CDD" id="cd02440">
    <property type="entry name" value="AdoMet_MTases"/>
    <property type="match status" value="1"/>
</dbReference>
<comment type="similarity">
    <text evidence="1">Belongs to the methyltransferase superfamily.</text>
</comment>
<evidence type="ECO:0000259" key="5">
    <source>
        <dbReference type="Pfam" id="PF08241"/>
    </source>
</evidence>
<evidence type="ECO:0000313" key="7">
    <source>
        <dbReference type="Proteomes" id="UP000679690"/>
    </source>
</evidence>
<feature type="region of interest" description="Disordered" evidence="4">
    <location>
        <begin position="1"/>
        <end position="33"/>
    </location>
</feature>
<comment type="caution">
    <text evidence="6">The sequence shown here is derived from an EMBL/GenBank/DDBJ whole genome shotgun (WGS) entry which is preliminary data.</text>
</comment>
<protein>
    <submittedName>
        <fullName evidence="6">Class I SAM-dependent methyltransferase</fullName>
    </submittedName>
</protein>
<dbReference type="PANTHER" id="PTHR44942:SF4">
    <property type="entry name" value="METHYLTRANSFERASE TYPE 11 DOMAIN-CONTAINING PROTEIN"/>
    <property type="match status" value="1"/>
</dbReference>
<evidence type="ECO:0000256" key="3">
    <source>
        <dbReference type="ARBA" id="ARBA00022679"/>
    </source>
</evidence>
<reference evidence="6 7" key="1">
    <citation type="submission" date="2021-03" db="EMBL/GenBank/DDBJ databases">
        <title>Actinoplanes flavus sp. nov., a novel actinomycete isolated from Coconut Palm rhizosphere soil.</title>
        <authorList>
            <person name="Luo X."/>
        </authorList>
    </citation>
    <scope>NUCLEOTIDE SEQUENCE [LARGE SCALE GENOMIC DNA]</scope>
    <source>
        <strain evidence="6 7">NEAU-H7</strain>
    </source>
</reference>
<dbReference type="EMBL" id="JAGFNS010000020">
    <property type="protein sequence ID" value="MBO3741363.1"/>
    <property type="molecule type" value="Genomic_DNA"/>
</dbReference>
<name>A0ABS3US15_9ACTN</name>
<keyword evidence="3" id="KW-0808">Transferase</keyword>
<dbReference type="InterPro" id="IPR029063">
    <property type="entry name" value="SAM-dependent_MTases_sf"/>
</dbReference>
<dbReference type="Gene3D" id="3.40.50.150">
    <property type="entry name" value="Vaccinia Virus protein VP39"/>
    <property type="match status" value="1"/>
</dbReference>
<gene>
    <name evidence="6" type="ORF">J5X75_28025</name>
</gene>